<evidence type="ECO:0000313" key="3">
    <source>
        <dbReference type="Proteomes" id="UP001161017"/>
    </source>
</evidence>
<dbReference type="EMBL" id="JAPUFD010000017">
    <property type="protein sequence ID" value="MDI1492145.1"/>
    <property type="molecule type" value="Genomic_DNA"/>
</dbReference>
<accession>A0AA43QT84</accession>
<feature type="region of interest" description="Disordered" evidence="1">
    <location>
        <begin position="91"/>
        <end position="187"/>
    </location>
</feature>
<evidence type="ECO:0000313" key="2">
    <source>
        <dbReference type="EMBL" id="MDI1492145.1"/>
    </source>
</evidence>
<comment type="caution">
    <text evidence="2">The sequence shown here is derived from an EMBL/GenBank/DDBJ whole genome shotgun (WGS) entry which is preliminary data.</text>
</comment>
<dbReference type="Proteomes" id="UP001161017">
    <property type="component" value="Unassembled WGS sequence"/>
</dbReference>
<gene>
    <name evidence="2" type="primary">SRC1_2</name>
    <name evidence="2" type="ORF">OHK93_003357</name>
</gene>
<evidence type="ECO:0000256" key="1">
    <source>
        <dbReference type="SAM" id="MobiDB-lite"/>
    </source>
</evidence>
<keyword evidence="3" id="KW-1185">Reference proteome</keyword>
<proteinExistence type="predicted"/>
<organism evidence="2 3">
    <name type="scientific">Ramalina farinacea</name>
    <dbReference type="NCBI Taxonomy" id="258253"/>
    <lineage>
        <taxon>Eukaryota</taxon>
        <taxon>Fungi</taxon>
        <taxon>Dikarya</taxon>
        <taxon>Ascomycota</taxon>
        <taxon>Pezizomycotina</taxon>
        <taxon>Lecanoromycetes</taxon>
        <taxon>OSLEUM clade</taxon>
        <taxon>Lecanoromycetidae</taxon>
        <taxon>Lecanorales</taxon>
        <taxon>Lecanorineae</taxon>
        <taxon>Ramalinaceae</taxon>
        <taxon>Ramalina</taxon>
    </lineage>
</organism>
<feature type="compositionally biased region" description="Low complexity" evidence="1">
    <location>
        <begin position="130"/>
        <end position="150"/>
    </location>
</feature>
<name>A0AA43QT84_9LECA</name>
<protein>
    <submittedName>
        <fullName evidence="2">Inner nuclear membrane protein enriched at telomere/subtelomere region</fullName>
    </submittedName>
</protein>
<dbReference type="AlphaFoldDB" id="A0AA43QT84"/>
<reference evidence="2" key="1">
    <citation type="journal article" date="2023" name="Genome Biol. Evol.">
        <title>First Whole Genome Sequence and Flow Cytometry Genome Size Data for the Lichen-Forming Fungus Ramalina farinacea (Ascomycota).</title>
        <authorList>
            <person name="Llewellyn T."/>
            <person name="Mian S."/>
            <person name="Hill R."/>
            <person name="Leitch I.J."/>
            <person name="Gaya E."/>
        </authorList>
    </citation>
    <scope>NUCLEOTIDE SEQUENCE</scope>
    <source>
        <strain evidence="2">LIQ254RAFAR</strain>
    </source>
</reference>
<sequence length="290" mass="31037">MASTSYIPSELFYLSSQFDINMMLGAQIRKILREQNVHVPSTAAKKELVRLLKHEVIARKDEILATVAAPATADAAVNAAPTVMTRAAAAARQKQKSADQNKKQKTKKHEARETSGKGKKIARKALPAEFSTASDSSSNTSDTFDASSSSMQFSDNPSEVGAGSKQQQVGIDGTGAAASRRPHPFSSAAAAVKSPTAGTSIELSTNACALDDRTRSLNTWVTADLGGEMQALHESFSGLQIKYNHLQSEITAIRRSARVLKRQAKHEGRKEGYEDVKANGGYVMSGALLD</sequence>